<comment type="catalytic activity">
    <reaction evidence="13">
        <text>6 Fe(III)-[cytochrome c] + NH4(+) + 2 H2O = 6 Fe(II)-[cytochrome c] + nitrite + 8 H(+)</text>
        <dbReference type="Rhea" id="RHEA:13089"/>
        <dbReference type="Rhea" id="RHEA-COMP:10350"/>
        <dbReference type="Rhea" id="RHEA-COMP:14399"/>
        <dbReference type="ChEBI" id="CHEBI:15377"/>
        <dbReference type="ChEBI" id="CHEBI:15378"/>
        <dbReference type="ChEBI" id="CHEBI:16301"/>
        <dbReference type="ChEBI" id="CHEBI:28938"/>
        <dbReference type="ChEBI" id="CHEBI:29033"/>
        <dbReference type="ChEBI" id="CHEBI:29034"/>
        <dbReference type="EC" id="1.7.2.2"/>
    </reaction>
</comment>
<dbReference type="OrthoDB" id="9780421at2"/>
<dbReference type="Pfam" id="PF14537">
    <property type="entry name" value="Cytochrom_c3_2"/>
    <property type="match status" value="2"/>
</dbReference>
<gene>
    <name evidence="16" type="ORF">FR698_02945</name>
</gene>
<dbReference type="AlphaFoldDB" id="A0A5C7ENZ9"/>
<dbReference type="Gene3D" id="1.10.1130.10">
    <property type="entry name" value="Flavocytochrome C3, Chain A"/>
    <property type="match status" value="2"/>
</dbReference>
<dbReference type="InterPro" id="IPR012286">
    <property type="entry name" value="Tetrahaem_cytochrome"/>
</dbReference>
<sequence length="475" mass="52487">MTQRSKLWILWSVVSAVLAGYLLAGLLLNDASGSPWRWEARAWLTPGPTSHGHYQIELACNACHASPFAGREAMQEACVNCHGVELKEAQDSHPRSKFTDPRHAERAARLDAAYCVTCHVEHRPEITHTAGVTLPLDFCVICHRDVGKERPTHRGLAFDTCASSGCHNFHDNRALYEDFLVKHAAEPDVLEARRLPRRDFAKVVEALSDYPIDRYPLKPLAATDADQGENLRQDLAIKNDWLASAHARSGVNCSGCHEIAAGDGARRWTEKPGFEACAGCHKSEVKGFLAGRHGMRLARALPAMTPAAARLPMKPDAHDTPLGCTTCHAAHSFDVKQAAVEACLGCHDDGHSRAYKDSPHYGLWRQELKGALPEGSGVTCASCHMPRVEHRQDEVKRVLVQHNQNDTLRPNEKMIRPVCMNCHGLKFSIDALADPQLVASNFKGRPRHHVPSIDMALEAERRAEESRRRSTQEGG</sequence>
<name>A0A5C7ENZ9_9PROT</name>
<evidence type="ECO:0000256" key="6">
    <source>
        <dbReference type="ARBA" id="ARBA00022617"/>
    </source>
</evidence>
<dbReference type="EC" id="1.7.2.2" evidence="4"/>
<keyword evidence="11" id="KW-0560">Oxidoreductase</keyword>
<evidence type="ECO:0000256" key="7">
    <source>
        <dbReference type="ARBA" id="ARBA00022723"/>
    </source>
</evidence>
<keyword evidence="5" id="KW-0813">Transport</keyword>
<accession>A0A5C7ENZ9</accession>
<comment type="caution">
    <text evidence="16">The sequence shown here is derived from an EMBL/GenBank/DDBJ whole genome shotgun (WGS) entry which is preliminary data.</text>
</comment>
<evidence type="ECO:0000256" key="8">
    <source>
        <dbReference type="ARBA" id="ARBA00022729"/>
    </source>
</evidence>
<dbReference type="PANTHER" id="PTHR30633:SF0">
    <property type="entry name" value="CYTOCHROME C-552"/>
    <property type="match status" value="1"/>
</dbReference>
<protein>
    <recommendedName>
        <fullName evidence="4">nitrite reductase (cytochrome; ammonia-forming)</fullName>
        <ecNumber evidence="4">1.7.2.2</ecNumber>
    </recommendedName>
</protein>
<reference evidence="16 17" key="1">
    <citation type="submission" date="2019-08" db="EMBL/GenBank/DDBJ databases">
        <title>Pelomicrobium methylotrophicum gen. nov., sp. nov. a moderately thermophilic, facultatively anaerobic, lithoautotrophic and methylotrophic bacterium isolated from a terrestrial mud volcano.</title>
        <authorList>
            <person name="Slobodkina G.B."/>
            <person name="Merkel A.Y."/>
            <person name="Slobodkin A.I."/>
        </authorList>
    </citation>
    <scope>NUCLEOTIDE SEQUENCE [LARGE SCALE GENOMIC DNA]</scope>
    <source>
        <strain evidence="16 17">SM250</strain>
    </source>
</reference>
<feature type="domain" description="Tetrahaem cytochrome" evidence="15">
    <location>
        <begin position="245"/>
        <end position="348"/>
    </location>
</feature>
<evidence type="ECO:0000256" key="12">
    <source>
        <dbReference type="ARBA" id="ARBA00023004"/>
    </source>
</evidence>
<dbReference type="Gene3D" id="1.10.780.10">
    <property type="entry name" value="Hydroxylamine Oxidoreductase, Chain A, domain 1"/>
    <property type="match status" value="1"/>
</dbReference>
<evidence type="ECO:0000259" key="15">
    <source>
        <dbReference type="Pfam" id="PF14537"/>
    </source>
</evidence>
<evidence type="ECO:0000256" key="14">
    <source>
        <dbReference type="SAM" id="Phobius"/>
    </source>
</evidence>
<keyword evidence="14" id="KW-0472">Membrane</keyword>
<evidence type="ECO:0000313" key="16">
    <source>
        <dbReference type="EMBL" id="TXF13047.1"/>
    </source>
</evidence>
<dbReference type="InParanoid" id="A0A5C7ENZ9"/>
<dbReference type="RefSeq" id="WP_147798691.1">
    <property type="nucleotide sequence ID" value="NZ_VPFL01000003.1"/>
</dbReference>
<dbReference type="InterPro" id="IPR003321">
    <property type="entry name" value="Cyt_c552"/>
</dbReference>
<comment type="cofactor">
    <cofactor evidence="1">
        <name>heme c</name>
        <dbReference type="ChEBI" id="CHEBI:61717"/>
    </cofactor>
</comment>
<dbReference type="EMBL" id="VPFL01000003">
    <property type="protein sequence ID" value="TXF13047.1"/>
    <property type="molecule type" value="Genomic_DNA"/>
</dbReference>
<dbReference type="GO" id="GO:0030288">
    <property type="term" value="C:outer membrane-bounded periplasmic space"/>
    <property type="evidence" value="ECO:0007669"/>
    <property type="project" value="TreeGrafter"/>
</dbReference>
<comment type="subcellular location">
    <subcellularLocation>
        <location evidence="2">Cell envelope</location>
    </subcellularLocation>
</comment>
<dbReference type="PANTHER" id="PTHR30633">
    <property type="entry name" value="CYTOCHROME C-552 RESPIRATORY NITRITE REDUCTASE"/>
    <property type="match status" value="1"/>
</dbReference>
<evidence type="ECO:0000256" key="1">
    <source>
        <dbReference type="ARBA" id="ARBA00001926"/>
    </source>
</evidence>
<keyword evidence="17" id="KW-1185">Reference proteome</keyword>
<dbReference type="GO" id="GO:0019645">
    <property type="term" value="P:anaerobic electron transport chain"/>
    <property type="evidence" value="ECO:0007669"/>
    <property type="project" value="TreeGrafter"/>
</dbReference>
<feature type="transmembrane region" description="Helical" evidence="14">
    <location>
        <begin position="7"/>
        <end position="28"/>
    </location>
</feature>
<dbReference type="InterPro" id="IPR036280">
    <property type="entry name" value="Multihaem_cyt_sf"/>
</dbReference>
<dbReference type="GO" id="GO:0020037">
    <property type="term" value="F:heme binding"/>
    <property type="evidence" value="ECO:0007669"/>
    <property type="project" value="TreeGrafter"/>
</dbReference>
<organism evidence="16 17">
    <name type="scientific">Pelomicrobium methylotrophicum</name>
    <dbReference type="NCBI Taxonomy" id="2602750"/>
    <lineage>
        <taxon>Bacteria</taxon>
        <taxon>Pseudomonadati</taxon>
        <taxon>Pseudomonadota</taxon>
        <taxon>Hydrogenophilia</taxon>
        <taxon>Hydrogenophilia incertae sedis</taxon>
        <taxon>Pelomicrobium</taxon>
    </lineage>
</organism>
<evidence type="ECO:0000256" key="5">
    <source>
        <dbReference type="ARBA" id="ARBA00022448"/>
    </source>
</evidence>
<evidence type="ECO:0000256" key="9">
    <source>
        <dbReference type="ARBA" id="ARBA00022837"/>
    </source>
</evidence>
<keyword evidence="6" id="KW-0349">Heme</keyword>
<keyword evidence="10" id="KW-0249">Electron transport</keyword>
<dbReference type="GO" id="GO:0046872">
    <property type="term" value="F:metal ion binding"/>
    <property type="evidence" value="ECO:0007669"/>
    <property type="project" value="UniProtKB-KW"/>
</dbReference>
<dbReference type="GO" id="GO:0042279">
    <property type="term" value="F:nitrite reductase (cytochrome, ammonia-forming) activity"/>
    <property type="evidence" value="ECO:0007669"/>
    <property type="project" value="UniProtKB-EC"/>
</dbReference>
<keyword evidence="9" id="KW-0106">Calcium</keyword>
<evidence type="ECO:0000256" key="2">
    <source>
        <dbReference type="ARBA" id="ARBA00004196"/>
    </source>
</evidence>
<keyword evidence="14" id="KW-0812">Transmembrane</keyword>
<proteinExistence type="inferred from homology"/>
<evidence type="ECO:0000256" key="13">
    <source>
        <dbReference type="ARBA" id="ARBA00049131"/>
    </source>
</evidence>
<keyword evidence="12" id="KW-0408">Iron</keyword>
<dbReference type="Proteomes" id="UP000321201">
    <property type="component" value="Unassembled WGS sequence"/>
</dbReference>
<keyword evidence="14" id="KW-1133">Transmembrane helix</keyword>
<keyword evidence="8" id="KW-0732">Signal</keyword>
<keyword evidence="7" id="KW-0479">Metal-binding</keyword>
<evidence type="ECO:0000256" key="3">
    <source>
        <dbReference type="ARBA" id="ARBA00009288"/>
    </source>
</evidence>
<evidence type="ECO:0000256" key="4">
    <source>
        <dbReference type="ARBA" id="ARBA00011887"/>
    </source>
</evidence>
<feature type="domain" description="Tetrahaem cytochrome" evidence="15">
    <location>
        <begin position="53"/>
        <end position="143"/>
    </location>
</feature>
<comment type="similarity">
    <text evidence="3">Belongs to the cytochrome c-552 family.</text>
</comment>
<evidence type="ECO:0000256" key="10">
    <source>
        <dbReference type="ARBA" id="ARBA00022982"/>
    </source>
</evidence>
<dbReference type="SUPFAM" id="SSF48695">
    <property type="entry name" value="Multiheme cytochromes"/>
    <property type="match status" value="1"/>
</dbReference>
<evidence type="ECO:0000313" key="17">
    <source>
        <dbReference type="Proteomes" id="UP000321201"/>
    </source>
</evidence>
<evidence type="ECO:0000256" key="11">
    <source>
        <dbReference type="ARBA" id="ARBA00023002"/>
    </source>
</evidence>